<reference evidence="11" key="2">
    <citation type="submission" date="2020-08" db="EMBL/GenBank/DDBJ databases">
        <title>Plant Genome Project.</title>
        <authorList>
            <person name="Zhang R.-G."/>
        </authorList>
    </citation>
    <scope>NUCLEOTIDE SEQUENCE</scope>
    <source>
        <strain evidence="11">Huo1</strain>
        <tissue evidence="11">Leaf</tissue>
    </source>
</reference>
<keyword evidence="2" id="KW-0418">Kinase</keyword>
<keyword evidence="6 9" id="KW-0472">Membrane</keyword>
<evidence type="ECO:0000256" key="9">
    <source>
        <dbReference type="SAM" id="Phobius"/>
    </source>
</evidence>
<proteinExistence type="predicted"/>
<keyword evidence="2" id="KW-0723">Serine/threonine-protein kinase</keyword>
<organism evidence="11">
    <name type="scientific">Salvia splendens</name>
    <name type="common">Scarlet sage</name>
    <dbReference type="NCBI Taxonomy" id="180675"/>
    <lineage>
        <taxon>Eukaryota</taxon>
        <taxon>Viridiplantae</taxon>
        <taxon>Streptophyta</taxon>
        <taxon>Embryophyta</taxon>
        <taxon>Tracheophyta</taxon>
        <taxon>Spermatophyta</taxon>
        <taxon>Magnoliopsida</taxon>
        <taxon>eudicotyledons</taxon>
        <taxon>Gunneridae</taxon>
        <taxon>Pentapetalae</taxon>
        <taxon>asterids</taxon>
        <taxon>lamiids</taxon>
        <taxon>Lamiales</taxon>
        <taxon>Lamiaceae</taxon>
        <taxon>Nepetoideae</taxon>
        <taxon>Mentheae</taxon>
        <taxon>Salviinae</taxon>
        <taxon>Salvia</taxon>
        <taxon>Salvia subgen. Calosphace</taxon>
        <taxon>core Calosphace</taxon>
    </lineage>
</organism>
<dbReference type="Proteomes" id="UP000298416">
    <property type="component" value="Unassembled WGS sequence"/>
</dbReference>
<feature type="domain" description="Serine-threonine/tyrosine-protein kinase catalytic" evidence="10">
    <location>
        <begin position="220"/>
        <end position="340"/>
    </location>
</feature>
<dbReference type="GO" id="GO:0004674">
    <property type="term" value="F:protein serine/threonine kinase activity"/>
    <property type="evidence" value="ECO:0007669"/>
    <property type="project" value="UniProtKB-KW"/>
</dbReference>
<dbReference type="SUPFAM" id="SSF56112">
    <property type="entry name" value="Protein kinase-like (PK-like)"/>
    <property type="match status" value="1"/>
</dbReference>
<dbReference type="Pfam" id="PF07714">
    <property type="entry name" value="PK_Tyr_Ser-Thr"/>
    <property type="match status" value="1"/>
</dbReference>
<accession>A0A8X8Z4K6</accession>
<sequence>MYIDSHKYYVKAIHYQNFTMRLSDISTHNSSCSFPTHSVSDYSFSRRFGNGLGFKYHLISLVSCEYPLPNSSLFTQLTACEQYSKYTYINVGSMRVKDIGHMCTLDTVLATSWDFANCYGQGGVDPYMLVNCHRSSLQRKWDYIKESFLSPKDWLPGAQSVGEMIPTIVDIRYHFNASNSAIVYLELRFIVGFLCAMGFLIYKFRRRHLSAYEEIESFLQNNDTVTMTAARGTIGYVAPELNCRSIGLVSHKADVYSFGMLLMEMAGVNKKDDPNKYFPDWIYDCINNGEDLGIVEEDNNVDDVNENGKNVLKKMTIVGLWCIQMNPNNRPSMDKVLEMLEGDVEDLKIPEHPSHLVNEARSWAADSTGSLSESESDYDSDSIKISIA</sequence>
<reference evidence="11" key="1">
    <citation type="submission" date="2018-01" db="EMBL/GenBank/DDBJ databases">
        <authorList>
            <person name="Mao J.F."/>
        </authorList>
    </citation>
    <scope>NUCLEOTIDE SEQUENCE</scope>
    <source>
        <strain evidence="11">Huo1</strain>
        <tissue evidence="11">Leaf</tissue>
    </source>
</reference>
<keyword evidence="12" id="KW-1185">Reference proteome</keyword>
<evidence type="ECO:0000313" key="11">
    <source>
        <dbReference type="EMBL" id="KAG6391902.1"/>
    </source>
</evidence>
<keyword evidence="2" id="KW-0808">Transferase</keyword>
<protein>
    <recommendedName>
        <fullName evidence="10">Serine-threonine/tyrosine-protein kinase catalytic domain-containing protein</fullName>
    </recommendedName>
</protein>
<name>A0A8X8Z4K6_SALSN</name>
<evidence type="ECO:0000259" key="10">
    <source>
        <dbReference type="Pfam" id="PF07714"/>
    </source>
</evidence>
<evidence type="ECO:0000256" key="1">
    <source>
        <dbReference type="ARBA" id="ARBA00004479"/>
    </source>
</evidence>
<evidence type="ECO:0000256" key="7">
    <source>
        <dbReference type="ARBA" id="ARBA00023180"/>
    </source>
</evidence>
<dbReference type="PANTHER" id="PTHR27009">
    <property type="entry name" value="RUST RESISTANCE KINASE LR10-RELATED"/>
    <property type="match status" value="1"/>
</dbReference>
<dbReference type="InterPro" id="IPR011009">
    <property type="entry name" value="Kinase-like_dom_sf"/>
</dbReference>
<dbReference type="Gene3D" id="1.10.510.10">
    <property type="entry name" value="Transferase(Phosphotransferase) domain 1"/>
    <property type="match status" value="1"/>
</dbReference>
<feature type="transmembrane region" description="Helical" evidence="9">
    <location>
        <begin position="181"/>
        <end position="202"/>
    </location>
</feature>
<evidence type="ECO:0000256" key="4">
    <source>
        <dbReference type="ARBA" id="ARBA00022729"/>
    </source>
</evidence>
<comment type="subcellular location">
    <subcellularLocation>
        <location evidence="1">Membrane</location>
        <topology evidence="1">Single-pass type I membrane protein</topology>
    </subcellularLocation>
</comment>
<evidence type="ECO:0000256" key="6">
    <source>
        <dbReference type="ARBA" id="ARBA00023136"/>
    </source>
</evidence>
<comment type="caution">
    <text evidence="11">The sequence shown here is derived from an EMBL/GenBank/DDBJ whole genome shotgun (WGS) entry which is preliminary data.</text>
</comment>
<evidence type="ECO:0000256" key="3">
    <source>
        <dbReference type="ARBA" id="ARBA00022692"/>
    </source>
</evidence>
<evidence type="ECO:0000256" key="8">
    <source>
        <dbReference type="SAM" id="MobiDB-lite"/>
    </source>
</evidence>
<evidence type="ECO:0000256" key="2">
    <source>
        <dbReference type="ARBA" id="ARBA00022527"/>
    </source>
</evidence>
<gene>
    <name evidence="11" type="ORF">SASPL_149666</name>
</gene>
<feature type="region of interest" description="Disordered" evidence="8">
    <location>
        <begin position="364"/>
        <end position="388"/>
    </location>
</feature>
<dbReference type="AlphaFoldDB" id="A0A8X8Z4K6"/>
<keyword evidence="4" id="KW-0732">Signal</keyword>
<keyword evidence="7" id="KW-0325">Glycoprotein</keyword>
<dbReference type="InterPro" id="IPR001245">
    <property type="entry name" value="Ser-Thr/Tyr_kinase_cat_dom"/>
</dbReference>
<evidence type="ECO:0000256" key="5">
    <source>
        <dbReference type="ARBA" id="ARBA00022989"/>
    </source>
</evidence>
<dbReference type="InterPro" id="IPR045874">
    <property type="entry name" value="LRK10/LRL21-25-like"/>
</dbReference>
<keyword evidence="3 9" id="KW-0812">Transmembrane</keyword>
<dbReference type="GO" id="GO:0016020">
    <property type="term" value="C:membrane"/>
    <property type="evidence" value="ECO:0007669"/>
    <property type="project" value="UniProtKB-SubCell"/>
</dbReference>
<keyword evidence="5 9" id="KW-1133">Transmembrane helix</keyword>
<evidence type="ECO:0000313" key="12">
    <source>
        <dbReference type="Proteomes" id="UP000298416"/>
    </source>
</evidence>
<dbReference type="EMBL" id="PNBA02000019">
    <property type="protein sequence ID" value="KAG6391902.1"/>
    <property type="molecule type" value="Genomic_DNA"/>
</dbReference>